<name>A0A1E1M879_RHYSE</name>
<protein>
    <submittedName>
        <fullName evidence="1">Uncharacterized protein</fullName>
    </submittedName>
</protein>
<gene>
    <name evidence="1" type="ORF">RSE6_05587</name>
</gene>
<keyword evidence="2" id="KW-1185">Reference proteome</keyword>
<accession>A0A1E1M879</accession>
<dbReference type="EMBL" id="FJVC01000208">
    <property type="protein sequence ID" value="CZT45291.1"/>
    <property type="molecule type" value="Genomic_DNA"/>
</dbReference>
<evidence type="ECO:0000313" key="1">
    <source>
        <dbReference type="EMBL" id="CZT45291.1"/>
    </source>
</evidence>
<organism evidence="1 2">
    <name type="scientific">Rhynchosporium secalis</name>
    <name type="common">Barley scald fungus</name>
    <dbReference type="NCBI Taxonomy" id="38038"/>
    <lineage>
        <taxon>Eukaryota</taxon>
        <taxon>Fungi</taxon>
        <taxon>Dikarya</taxon>
        <taxon>Ascomycota</taxon>
        <taxon>Pezizomycotina</taxon>
        <taxon>Leotiomycetes</taxon>
        <taxon>Helotiales</taxon>
        <taxon>Ploettnerulaceae</taxon>
        <taxon>Rhynchosporium</taxon>
    </lineage>
</organism>
<sequence>MSETTSKWQKECMDAMFSGGTFEFSKSKGNYGNVVSVLPGGPIRDRWDAECMSWKASVIKLFDSRTNNIKIHDLGDTKGTFVEHRFDDIDTLYHNELWQQRVIRFVVEEFQNLGKNFRKAFELQPMFSTVQDLAKRIKNLDADDSDV</sequence>
<dbReference type="Proteomes" id="UP000177625">
    <property type="component" value="Unassembled WGS sequence"/>
</dbReference>
<proteinExistence type="predicted"/>
<evidence type="ECO:0000313" key="2">
    <source>
        <dbReference type="Proteomes" id="UP000177625"/>
    </source>
</evidence>
<reference evidence="2" key="1">
    <citation type="submission" date="2016-03" db="EMBL/GenBank/DDBJ databases">
        <authorList>
            <person name="Guldener U."/>
        </authorList>
    </citation>
    <scope>NUCLEOTIDE SEQUENCE [LARGE SCALE GENOMIC DNA]</scope>
</reference>
<dbReference type="AlphaFoldDB" id="A0A1E1M879"/>